<dbReference type="CDD" id="cd06225">
    <property type="entry name" value="HAMP"/>
    <property type="match status" value="1"/>
</dbReference>
<dbReference type="Pfam" id="PF00672">
    <property type="entry name" value="HAMP"/>
    <property type="match status" value="1"/>
</dbReference>
<feature type="domain" description="HAMP" evidence="12">
    <location>
        <begin position="320"/>
        <end position="372"/>
    </location>
</feature>
<keyword evidence="7 9" id="KW-0807">Transducer</keyword>
<dbReference type="Gene3D" id="3.30.450.20">
    <property type="entry name" value="PAS domain"/>
    <property type="match status" value="1"/>
</dbReference>
<dbReference type="PANTHER" id="PTHR32089:SF112">
    <property type="entry name" value="LYSOZYME-LIKE PROTEIN-RELATED"/>
    <property type="match status" value="1"/>
</dbReference>
<dbReference type="CDD" id="cd11386">
    <property type="entry name" value="MCP_signal"/>
    <property type="match status" value="1"/>
</dbReference>
<comment type="similarity">
    <text evidence="8">Belongs to the methyl-accepting chemotaxis (MCP) protein family.</text>
</comment>
<gene>
    <name evidence="13" type="ORF">HM1_0556</name>
</gene>
<dbReference type="CDD" id="cd12912">
    <property type="entry name" value="PDC2_MCP_like"/>
    <property type="match status" value="1"/>
</dbReference>
<keyword evidence="4 10" id="KW-0812">Transmembrane</keyword>
<evidence type="ECO:0000313" key="13">
    <source>
        <dbReference type="EMBL" id="ABZ83170.1"/>
    </source>
</evidence>
<dbReference type="Gene3D" id="1.10.287.950">
    <property type="entry name" value="Methyl-accepting chemotaxis protein"/>
    <property type="match status" value="1"/>
</dbReference>
<dbReference type="HOGENOM" id="CLU_433345_0_0_9"/>
<evidence type="ECO:0000259" key="11">
    <source>
        <dbReference type="PROSITE" id="PS50111"/>
    </source>
</evidence>
<evidence type="ECO:0000256" key="4">
    <source>
        <dbReference type="ARBA" id="ARBA00022692"/>
    </source>
</evidence>
<dbReference type="GO" id="GO:0006935">
    <property type="term" value="P:chemotaxis"/>
    <property type="evidence" value="ECO:0007669"/>
    <property type="project" value="UniProtKB-KW"/>
</dbReference>
<evidence type="ECO:0000256" key="9">
    <source>
        <dbReference type="PROSITE-ProRule" id="PRU00284"/>
    </source>
</evidence>
<dbReference type="Pfam" id="PF02743">
    <property type="entry name" value="dCache_1"/>
    <property type="match status" value="1"/>
</dbReference>
<comment type="subcellular location">
    <subcellularLocation>
        <location evidence="1">Cell membrane</location>
        <topology evidence="1">Multi-pass membrane protein</topology>
    </subcellularLocation>
</comment>
<feature type="domain" description="Methyl-accepting transducer" evidence="11">
    <location>
        <begin position="391"/>
        <end position="627"/>
    </location>
</feature>
<evidence type="ECO:0000256" key="3">
    <source>
        <dbReference type="ARBA" id="ARBA00022500"/>
    </source>
</evidence>
<evidence type="ECO:0000256" key="10">
    <source>
        <dbReference type="SAM" id="Phobius"/>
    </source>
</evidence>
<dbReference type="AlphaFoldDB" id="B0TG13"/>
<dbReference type="STRING" id="498761.HM1_0556"/>
<evidence type="ECO:0000256" key="2">
    <source>
        <dbReference type="ARBA" id="ARBA00022475"/>
    </source>
</evidence>
<reference evidence="13 14" key="1">
    <citation type="journal article" date="2008" name="J. Bacteriol.">
        <title>The genome of Heliobacterium modesticaldum, a phototrophic representative of the Firmicutes containing the simplest photosynthetic apparatus.</title>
        <authorList>
            <person name="Sattley W.M."/>
            <person name="Madigan M.T."/>
            <person name="Swingley W.D."/>
            <person name="Cheung P.C."/>
            <person name="Clocksin K.M."/>
            <person name="Conrad A.L."/>
            <person name="Dejesa L.C."/>
            <person name="Honchak B.M."/>
            <person name="Jung D.O."/>
            <person name="Karbach L.E."/>
            <person name="Kurdoglu A."/>
            <person name="Lahiri S."/>
            <person name="Mastrian S.D."/>
            <person name="Page L.E."/>
            <person name="Taylor H.L."/>
            <person name="Wang Z.T."/>
            <person name="Raymond J."/>
            <person name="Chen M."/>
            <person name="Blankenship R.E."/>
            <person name="Touchman J.W."/>
        </authorList>
    </citation>
    <scope>NUCLEOTIDE SEQUENCE [LARGE SCALE GENOMIC DNA]</scope>
    <source>
        <strain evidence="14">ATCC 51547 / Ice1</strain>
    </source>
</reference>
<dbReference type="KEGG" id="hmo:HM1_0556"/>
<feature type="transmembrane region" description="Helical" evidence="10">
    <location>
        <begin position="296"/>
        <end position="318"/>
    </location>
</feature>
<evidence type="ECO:0000256" key="1">
    <source>
        <dbReference type="ARBA" id="ARBA00004651"/>
    </source>
</evidence>
<evidence type="ECO:0000256" key="6">
    <source>
        <dbReference type="ARBA" id="ARBA00023136"/>
    </source>
</evidence>
<dbReference type="InterPro" id="IPR033479">
    <property type="entry name" value="dCache_1"/>
</dbReference>
<dbReference type="InterPro" id="IPR003660">
    <property type="entry name" value="HAMP_dom"/>
</dbReference>
<sequence length="680" mass="73421">MEKGTDMQKSLLKKMVFFSLLITLVPVLISLALMYWQVRSEMIANQEQRLTEHLQNQVRLIETIFKETQNKGRIISQEGLIMEAVNGANQGASLQVSALSRFLQDVYRADQGLYENIFITGRNGLIYADAVGGSSIGTDVRSFDFFQPSIGGQSYVSQVIQSPITKRPVVVVSTPIRSHQGEAEPAGILAMAVEFNRIAQPIIESPIGQTGYNYITNEKGLVLAHPDSSKVWELDISKMTNGLEQIPAKAAQSAGTLTHPVDRDTYTTAYTAVPGLPLLLLSTIDQDEYASRFSNMLVLIAGVTMALVILAGTVATIYSKELVATIKQLRAAMAHGAAGNLTVRAKIKAKDEMAGLAKAFNIMVESQSQVVGAVRKSSDELAASSQELAASNAEINATISDMSKHMEQMARDAELGSQSIVQVSQVLVELASLIQIARQAALVVDEKSQLTLAQARKGKATVHETMVDMTNIQNRSQEIEGIITNLNEYTQQISSITDTITSIATQTNLLALNAAIEAARAGEHGRGFAVVADEVRKLAEQSTQGAAEVSAILEKVQSRTADAVQATQRSREDVQQGVAAVRHSGEVLEQILQAVELSSKEVARIVEITDEEVTSSDKILQLIDEVAKVIERTSQIATHMAASSEEAAATMENLAAASEQISAMAAQLSQSVRKFKTDAH</sequence>
<dbReference type="Gene3D" id="1.10.8.500">
    <property type="entry name" value="HAMP domain in histidine kinase"/>
    <property type="match status" value="1"/>
</dbReference>
<keyword evidence="2" id="KW-1003">Cell membrane</keyword>
<dbReference type="eggNOG" id="COG0840">
    <property type="taxonomic scope" value="Bacteria"/>
</dbReference>
<keyword evidence="3" id="KW-0145">Chemotaxis</keyword>
<protein>
    <submittedName>
        <fullName evidence="13">Methyl-accepting chemotaxis protein</fullName>
    </submittedName>
</protein>
<dbReference type="SMART" id="SM00304">
    <property type="entry name" value="HAMP"/>
    <property type="match status" value="1"/>
</dbReference>
<dbReference type="GO" id="GO:0005886">
    <property type="term" value="C:plasma membrane"/>
    <property type="evidence" value="ECO:0007669"/>
    <property type="project" value="UniProtKB-SubCell"/>
</dbReference>
<evidence type="ECO:0000256" key="8">
    <source>
        <dbReference type="ARBA" id="ARBA00029447"/>
    </source>
</evidence>
<proteinExistence type="inferred from homology"/>
<dbReference type="SUPFAM" id="SSF58104">
    <property type="entry name" value="Methyl-accepting chemotaxis protein (MCP) signaling domain"/>
    <property type="match status" value="1"/>
</dbReference>
<dbReference type="InterPro" id="IPR004089">
    <property type="entry name" value="MCPsignal_dom"/>
</dbReference>
<keyword evidence="6 10" id="KW-0472">Membrane</keyword>
<accession>B0TG13</accession>
<dbReference type="SUPFAM" id="SSF103190">
    <property type="entry name" value="Sensory domain-like"/>
    <property type="match status" value="1"/>
</dbReference>
<evidence type="ECO:0000313" key="14">
    <source>
        <dbReference type="Proteomes" id="UP000008550"/>
    </source>
</evidence>
<evidence type="ECO:0000256" key="5">
    <source>
        <dbReference type="ARBA" id="ARBA00022989"/>
    </source>
</evidence>
<dbReference type="Proteomes" id="UP000008550">
    <property type="component" value="Chromosome"/>
</dbReference>
<dbReference type="PROSITE" id="PS50111">
    <property type="entry name" value="CHEMOTAXIS_TRANSDUC_2"/>
    <property type="match status" value="1"/>
</dbReference>
<organism evidence="13 14">
    <name type="scientific">Heliobacterium modesticaldum (strain ATCC 51547 / Ice1)</name>
    <dbReference type="NCBI Taxonomy" id="498761"/>
    <lineage>
        <taxon>Bacteria</taxon>
        <taxon>Bacillati</taxon>
        <taxon>Bacillota</taxon>
        <taxon>Clostridia</taxon>
        <taxon>Eubacteriales</taxon>
        <taxon>Heliobacteriaceae</taxon>
        <taxon>Heliomicrobium</taxon>
    </lineage>
</organism>
<dbReference type="PROSITE" id="PS50885">
    <property type="entry name" value="HAMP"/>
    <property type="match status" value="1"/>
</dbReference>
<dbReference type="GO" id="GO:0007165">
    <property type="term" value="P:signal transduction"/>
    <property type="evidence" value="ECO:0007669"/>
    <property type="project" value="UniProtKB-KW"/>
</dbReference>
<evidence type="ECO:0000259" key="12">
    <source>
        <dbReference type="PROSITE" id="PS50885"/>
    </source>
</evidence>
<dbReference type="InterPro" id="IPR029151">
    <property type="entry name" value="Sensor-like_sf"/>
</dbReference>
<dbReference type="SMART" id="SM00283">
    <property type="entry name" value="MA"/>
    <property type="match status" value="1"/>
</dbReference>
<dbReference type="CDD" id="cd12914">
    <property type="entry name" value="PDC1_DGC_like"/>
    <property type="match status" value="1"/>
</dbReference>
<evidence type="ECO:0000256" key="7">
    <source>
        <dbReference type="ARBA" id="ARBA00023224"/>
    </source>
</evidence>
<keyword evidence="14" id="KW-1185">Reference proteome</keyword>
<name>B0TG13_HELMI</name>
<feature type="transmembrane region" description="Helical" evidence="10">
    <location>
        <begin position="15"/>
        <end position="36"/>
    </location>
</feature>
<dbReference type="EMBL" id="CP000930">
    <property type="protein sequence ID" value="ABZ83170.1"/>
    <property type="molecule type" value="Genomic_DNA"/>
</dbReference>
<dbReference type="RefSeq" id="WP_012281388.1">
    <property type="nucleotide sequence ID" value="NC_010337.2"/>
</dbReference>
<dbReference type="PANTHER" id="PTHR32089">
    <property type="entry name" value="METHYL-ACCEPTING CHEMOTAXIS PROTEIN MCPB"/>
    <property type="match status" value="1"/>
</dbReference>
<keyword evidence="5 10" id="KW-1133">Transmembrane helix</keyword>
<dbReference type="Pfam" id="PF00015">
    <property type="entry name" value="MCPsignal"/>
    <property type="match status" value="1"/>
</dbReference>